<evidence type="ECO:0000256" key="1">
    <source>
        <dbReference type="ARBA" id="ARBA00005705"/>
    </source>
</evidence>
<evidence type="ECO:0000313" key="3">
    <source>
        <dbReference type="EMBL" id="RXM28675.1"/>
    </source>
</evidence>
<comment type="caution">
    <text evidence="3">The sequence shown here is derived from an EMBL/GenBank/DDBJ whole genome shotgun (WGS) entry which is preliminary data.</text>
</comment>
<dbReference type="GO" id="GO:0006508">
    <property type="term" value="P:proteolysis"/>
    <property type="evidence" value="ECO:0007669"/>
    <property type="project" value="InterPro"/>
</dbReference>
<dbReference type="AlphaFoldDB" id="A0A444U0K0"/>
<protein>
    <submittedName>
        <fullName evidence="3">Secernin-1</fullName>
    </submittedName>
</protein>
<feature type="region of interest" description="Disordered" evidence="2">
    <location>
        <begin position="441"/>
        <end position="467"/>
    </location>
</feature>
<gene>
    <name evidence="3" type="ORF">EOD39_9522</name>
</gene>
<dbReference type="GO" id="GO:0070004">
    <property type="term" value="F:cysteine-type exopeptidase activity"/>
    <property type="evidence" value="ECO:0007669"/>
    <property type="project" value="InterPro"/>
</dbReference>
<dbReference type="GO" id="GO:0016805">
    <property type="term" value="F:dipeptidase activity"/>
    <property type="evidence" value="ECO:0007669"/>
    <property type="project" value="InterPro"/>
</dbReference>
<comment type="similarity">
    <text evidence="1">Belongs to the peptidase C69 family. Secernin subfamily.</text>
</comment>
<feature type="compositionally biased region" description="Basic and acidic residues" evidence="2">
    <location>
        <begin position="456"/>
        <end position="467"/>
    </location>
</feature>
<dbReference type="Proteomes" id="UP000289886">
    <property type="component" value="Unassembled WGS sequence"/>
</dbReference>
<dbReference type="EMBL" id="SCEB01215597">
    <property type="protein sequence ID" value="RXM28675.1"/>
    <property type="molecule type" value="Genomic_DNA"/>
</dbReference>
<reference evidence="3 4" key="1">
    <citation type="submission" date="2019-01" db="EMBL/GenBank/DDBJ databases">
        <title>Draft Genome and Complete Hox-Cluster Characterization of the Sterlet Sturgeon (Acipenser ruthenus).</title>
        <authorList>
            <person name="Wei Q."/>
        </authorList>
    </citation>
    <scope>NUCLEOTIDE SEQUENCE [LARGE SCALE GENOMIC DNA]</scope>
    <source>
        <strain evidence="3">WHYD16114868_AA</strain>
        <tissue evidence="3">Blood</tissue>
    </source>
</reference>
<organism evidence="3 4">
    <name type="scientific">Acipenser ruthenus</name>
    <name type="common">Sterlet sturgeon</name>
    <dbReference type="NCBI Taxonomy" id="7906"/>
    <lineage>
        <taxon>Eukaryota</taxon>
        <taxon>Metazoa</taxon>
        <taxon>Chordata</taxon>
        <taxon>Craniata</taxon>
        <taxon>Vertebrata</taxon>
        <taxon>Euteleostomi</taxon>
        <taxon>Actinopterygii</taxon>
        <taxon>Chondrostei</taxon>
        <taxon>Acipenseriformes</taxon>
        <taxon>Acipenseridae</taxon>
        <taxon>Acipenser</taxon>
    </lineage>
</organism>
<dbReference type="PANTHER" id="PTHR12994">
    <property type="entry name" value="SECERNIN"/>
    <property type="match status" value="1"/>
</dbReference>
<keyword evidence="4" id="KW-1185">Reference proteome</keyword>
<evidence type="ECO:0000256" key="2">
    <source>
        <dbReference type="SAM" id="MobiDB-lite"/>
    </source>
</evidence>
<name>A0A444U0K0_ACIRT</name>
<dbReference type="Gene3D" id="3.60.60.10">
    <property type="entry name" value="Penicillin V Acylase, Chain A"/>
    <property type="match status" value="1"/>
</dbReference>
<accession>A0A444U0K0</accession>
<dbReference type="InterPro" id="IPR005322">
    <property type="entry name" value="Peptidase_C69"/>
</dbReference>
<proteinExistence type="inferred from homology"/>
<dbReference type="PANTHER" id="PTHR12994:SF7">
    <property type="entry name" value="SECERNIN-1"/>
    <property type="match status" value="1"/>
</dbReference>
<sequence length="467" mass="51582">MAVALPSSSFVAFPPVAEAGRVVFGKNSTRPRDEVQEVVYFPCAEYEPGAQVECTYITINQVERTHAVVLSRPAWLWGAEMGANEHGVCIANAAVVTKEPGVRTEALLGMDLVRLGVERGSTAKVALDTIVSLLEEHEWKAGVALDTIVSLLEEHGQGGNYSEDRKAYQAFHSAFLIADRVEGWVLETVGKYWAAERITEGFKGLCQHLSITTNIDAEHSELRSYAQEQGWWSEGREFNFSEVFSLPDEESSPCAGKEFLGNQEGDLTVQTVIDALRDKETGVCVDSESLLTTASMVSVLPQSTASPCVHFFTATPDPARSIFKPFIFVDDVKLVPQAQSPCFGEVDPVKIQPRFESKVDRRHELYKAHEWALTVIDSEEEPGQKLKETMLDLEKQGLQAMEDMLLSTEPLDPAEVADLFYDCVDTEIKFYKRDSSVFEDRAGGAGGAGLPPPAGEKLKLRLDWNKQ</sequence>
<evidence type="ECO:0000313" key="4">
    <source>
        <dbReference type="Proteomes" id="UP000289886"/>
    </source>
</evidence>